<feature type="compositionally biased region" description="Low complexity" evidence="1">
    <location>
        <begin position="141"/>
        <end position="155"/>
    </location>
</feature>
<feature type="compositionally biased region" description="Basic residues" evidence="1">
    <location>
        <begin position="381"/>
        <end position="390"/>
    </location>
</feature>
<sequence length="413" mass="45934">MSVDDIVVEIHHGEKFVDGDKVEYVGGGVSEIKPVDIDRLSRFEIIGLAKDIEFTNVEKFYYVIPGMSLREGLRTCHNDFESLDMIVVAAVNKRLVEVVPEMPAVPCPSTARQQSNVDPMSSSFNYVQQDQIPTPTPTPTPISAAAPIPSLTSTTQKAHSHDTTPNFNVNNEHVPEWDWEDPRPESPILWDKLIEGESLNEESNDSEYVPKTEVDLKAFEDITGSISKARGKRKINVGGGVDDDGCEIDGDEHDWDTDIEDEWEAVVEDLETTARAKVGECKKQKGSRKIDNAQLVGKQDMTANKSTEMDTDGETDGDVPRLLRKKEKPIKVDEHTDFKKLKWQVRMTFGIVQGFKDAISRFAMTQGEPREQGAVAARGRGGSRGRRGRGRSASFGPQSMIDQGHLSFPVKHQ</sequence>
<dbReference type="OrthoDB" id="1751576at2759"/>
<accession>A0A9Q1JNS1</accession>
<protein>
    <recommendedName>
        <fullName evidence="2">PB1-like domain-containing protein</fullName>
    </recommendedName>
</protein>
<dbReference type="EMBL" id="JAKOGI010001127">
    <property type="protein sequence ID" value="KAJ8427578.1"/>
    <property type="molecule type" value="Genomic_DNA"/>
</dbReference>
<feature type="region of interest" description="Disordered" evidence="1">
    <location>
        <begin position="130"/>
        <end position="182"/>
    </location>
</feature>
<feature type="region of interest" description="Disordered" evidence="1">
    <location>
        <begin position="365"/>
        <end position="413"/>
    </location>
</feature>
<evidence type="ECO:0000313" key="4">
    <source>
        <dbReference type="Proteomes" id="UP001153076"/>
    </source>
</evidence>
<dbReference type="InterPro" id="IPR058594">
    <property type="entry name" value="PB1-like_dom_pln"/>
</dbReference>
<organism evidence="3 4">
    <name type="scientific">Carnegiea gigantea</name>
    <dbReference type="NCBI Taxonomy" id="171969"/>
    <lineage>
        <taxon>Eukaryota</taxon>
        <taxon>Viridiplantae</taxon>
        <taxon>Streptophyta</taxon>
        <taxon>Embryophyta</taxon>
        <taxon>Tracheophyta</taxon>
        <taxon>Spermatophyta</taxon>
        <taxon>Magnoliopsida</taxon>
        <taxon>eudicotyledons</taxon>
        <taxon>Gunneridae</taxon>
        <taxon>Pentapetalae</taxon>
        <taxon>Caryophyllales</taxon>
        <taxon>Cactineae</taxon>
        <taxon>Cactaceae</taxon>
        <taxon>Cactoideae</taxon>
        <taxon>Echinocereeae</taxon>
        <taxon>Carnegiea</taxon>
    </lineage>
</organism>
<dbReference type="AlphaFoldDB" id="A0A9Q1JNS1"/>
<evidence type="ECO:0000256" key="1">
    <source>
        <dbReference type="SAM" id="MobiDB-lite"/>
    </source>
</evidence>
<evidence type="ECO:0000259" key="2">
    <source>
        <dbReference type="Pfam" id="PF26130"/>
    </source>
</evidence>
<name>A0A9Q1JNS1_9CARY</name>
<feature type="compositionally biased region" description="Basic and acidic residues" evidence="1">
    <location>
        <begin position="173"/>
        <end position="182"/>
    </location>
</feature>
<dbReference type="Pfam" id="PF26130">
    <property type="entry name" value="PB1-like"/>
    <property type="match status" value="1"/>
</dbReference>
<comment type="caution">
    <text evidence="3">The sequence shown here is derived from an EMBL/GenBank/DDBJ whole genome shotgun (WGS) entry which is preliminary data.</text>
</comment>
<gene>
    <name evidence="3" type="ORF">Cgig2_006642</name>
</gene>
<proteinExistence type="predicted"/>
<feature type="domain" description="PB1-like" evidence="2">
    <location>
        <begin position="4"/>
        <end position="99"/>
    </location>
</feature>
<keyword evidence="4" id="KW-1185">Reference proteome</keyword>
<dbReference type="Proteomes" id="UP001153076">
    <property type="component" value="Unassembled WGS sequence"/>
</dbReference>
<reference evidence="3" key="1">
    <citation type="submission" date="2022-04" db="EMBL/GenBank/DDBJ databases">
        <title>Carnegiea gigantea Genome sequencing and assembly v2.</title>
        <authorList>
            <person name="Copetti D."/>
            <person name="Sanderson M.J."/>
            <person name="Burquez A."/>
            <person name="Wojciechowski M.F."/>
        </authorList>
    </citation>
    <scope>NUCLEOTIDE SEQUENCE</scope>
    <source>
        <strain evidence="3">SGP5-SGP5p</strain>
        <tissue evidence="3">Aerial part</tissue>
    </source>
</reference>
<evidence type="ECO:0000313" key="3">
    <source>
        <dbReference type="EMBL" id="KAJ8427578.1"/>
    </source>
</evidence>